<feature type="compositionally biased region" description="Polar residues" evidence="1">
    <location>
        <begin position="215"/>
        <end position="225"/>
    </location>
</feature>
<dbReference type="OMA" id="KSEKIHM"/>
<keyword evidence="4" id="KW-1185">Reference proteome</keyword>
<feature type="region of interest" description="Disordered" evidence="1">
    <location>
        <begin position="94"/>
        <end position="114"/>
    </location>
</feature>
<feature type="compositionally biased region" description="Basic and acidic residues" evidence="1">
    <location>
        <begin position="94"/>
        <end position="104"/>
    </location>
</feature>
<evidence type="ECO:0008006" key="5">
    <source>
        <dbReference type="Google" id="ProtNLM"/>
    </source>
</evidence>
<dbReference type="Proteomes" id="UP000314983">
    <property type="component" value="Chromosome 23"/>
</dbReference>
<dbReference type="PANTHER" id="PTHR16015">
    <property type="entry name" value="TRANSMEMBRANE PROTEIN 51"/>
    <property type="match status" value="1"/>
</dbReference>
<accession>A0A4W4DWV9</accession>
<dbReference type="PANTHER" id="PTHR16015:SF0">
    <property type="entry name" value="TRANSMEMBRANE PROTEIN 51"/>
    <property type="match status" value="1"/>
</dbReference>
<keyword evidence="2" id="KW-1133">Transmembrane helix</keyword>
<organism evidence="3 4">
    <name type="scientific">Electrophorus electricus</name>
    <name type="common">Electric eel</name>
    <name type="synonym">Gymnotus electricus</name>
    <dbReference type="NCBI Taxonomy" id="8005"/>
    <lineage>
        <taxon>Eukaryota</taxon>
        <taxon>Metazoa</taxon>
        <taxon>Chordata</taxon>
        <taxon>Craniata</taxon>
        <taxon>Vertebrata</taxon>
        <taxon>Euteleostomi</taxon>
        <taxon>Actinopterygii</taxon>
        <taxon>Neopterygii</taxon>
        <taxon>Teleostei</taxon>
        <taxon>Ostariophysi</taxon>
        <taxon>Gymnotiformes</taxon>
        <taxon>Gymnotoidei</taxon>
        <taxon>Gymnotidae</taxon>
        <taxon>Electrophorus</taxon>
    </lineage>
</organism>
<sequence>MSFSGQPPPSSSNTGSMKSGSQYAMAALGLGLVVLGVVMAMWNRVLLSPARNSSRTRLGSSGSSWSMALVLLCTGMAFLLLSLLLSIQKRQRTRGEQRSNEGMHLEPGQDGERQTVGAECYAVPSYEEVVGSDQYPLRQLSAQNDSTTDLPAYEELMEADRAVETTDIIYMQPMHTQQGADNSYLLPRPSCRNGRPGLKLLPLRERRIKSDIDGTISSSSPNIAVSNIEPITPPPQYEDNPPELPHDTLTRCTPTLK</sequence>
<dbReference type="InterPro" id="IPR029265">
    <property type="entry name" value="TMEM51"/>
</dbReference>
<dbReference type="Ensembl" id="ENSEEET00000003316.2">
    <property type="protein sequence ID" value="ENSEEEP00000003268.2"/>
    <property type="gene ID" value="ENSEEEG00000001839.2"/>
</dbReference>
<keyword evidence="2" id="KW-0472">Membrane</keyword>
<feature type="transmembrane region" description="Helical" evidence="2">
    <location>
        <begin position="62"/>
        <end position="85"/>
    </location>
</feature>
<reference evidence="4" key="1">
    <citation type="journal article" date="2014" name="Science">
        <title>Nonhuman genetics. Genomic basis for the convergent evolution of electric organs.</title>
        <authorList>
            <person name="Gallant J.R."/>
            <person name="Traeger L.L."/>
            <person name="Volkening J.D."/>
            <person name="Moffett H."/>
            <person name="Chen P.H."/>
            <person name="Novina C.D."/>
            <person name="Phillips G.N.Jr."/>
            <person name="Anand R."/>
            <person name="Wells G.B."/>
            <person name="Pinch M."/>
            <person name="Guth R."/>
            <person name="Unguez G.A."/>
            <person name="Albert J.S."/>
            <person name="Zakon H.H."/>
            <person name="Samanta M.P."/>
            <person name="Sussman M.R."/>
        </authorList>
    </citation>
    <scope>NUCLEOTIDE SEQUENCE [LARGE SCALE GENOMIC DNA]</scope>
</reference>
<dbReference type="Pfam" id="PF15345">
    <property type="entry name" value="TMEM51"/>
    <property type="match status" value="1"/>
</dbReference>
<proteinExistence type="predicted"/>
<dbReference type="GeneTree" id="ENSGT00390000009278"/>
<evidence type="ECO:0000313" key="4">
    <source>
        <dbReference type="Proteomes" id="UP000314983"/>
    </source>
</evidence>
<evidence type="ECO:0000313" key="3">
    <source>
        <dbReference type="Ensembl" id="ENSEEEP00000003268.2"/>
    </source>
</evidence>
<evidence type="ECO:0000256" key="1">
    <source>
        <dbReference type="SAM" id="MobiDB-lite"/>
    </source>
</evidence>
<reference evidence="4" key="2">
    <citation type="journal article" date="2017" name="Sci. Adv.">
        <title>A tail of two voltages: Proteomic comparison of the three electric organs of the electric eel.</title>
        <authorList>
            <person name="Traeger L.L."/>
            <person name="Sabat G."/>
            <person name="Barrett-Wilt G.A."/>
            <person name="Wells G.B."/>
            <person name="Sussman M.R."/>
        </authorList>
    </citation>
    <scope>NUCLEOTIDE SEQUENCE [LARGE SCALE GENOMIC DNA]</scope>
</reference>
<dbReference type="STRING" id="8005.ENSEEEP00000003268"/>
<feature type="transmembrane region" description="Helical" evidence="2">
    <location>
        <begin position="23"/>
        <end position="42"/>
    </location>
</feature>
<gene>
    <name evidence="3" type="primary">tmem51a</name>
</gene>
<keyword evidence="2" id="KW-0812">Transmembrane</keyword>
<name>A0A4W4DWV9_ELEEL</name>
<dbReference type="AlphaFoldDB" id="A0A4W4DWV9"/>
<reference evidence="3" key="3">
    <citation type="submission" date="2020-05" db="EMBL/GenBank/DDBJ databases">
        <title>Electrophorus electricus (electric eel) genome, fEleEle1, primary haplotype.</title>
        <authorList>
            <person name="Myers G."/>
            <person name="Meyer A."/>
            <person name="Fedrigo O."/>
            <person name="Formenti G."/>
            <person name="Rhie A."/>
            <person name="Tracey A."/>
            <person name="Sims Y."/>
            <person name="Jarvis E.D."/>
        </authorList>
    </citation>
    <scope>NUCLEOTIDE SEQUENCE [LARGE SCALE GENOMIC DNA]</scope>
</reference>
<reference evidence="3" key="5">
    <citation type="submission" date="2025-09" db="UniProtKB">
        <authorList>
            <consortium name="Ensembl"/>
        </authorList>
    </citation>
    <scope>IDENTIFICATION</scope>
</reference>
<evidence type="ECO:0000256" key="2">
    <source>
        <dbReference type="SAM" id="Phobius"/>
    </source>
</evidence>
<reference evidence="3" key="4">
    <citation type="submission" date="2025-08" db="UniProtKB">
        <authorList>
            <consortium name="Ensembl"/>
        </authorList>
    </citation>
    <scope>IDENTIFICATION</scope>
</reference>
<protein>
    <recommendedName>
        <fullName evidence="5">Transmembrane protein 51b</fullName>
    </recommendedName>
</protein>
<feature type="region of interest" description="Disordered" evidence="1">
    <location>
        <begin position="213"/>
        <end position="257"/>
    </location>
</feature>